<dbReference type="Proteomes" id="UP000238157">
    <property type="component" value="Unassembled WGS sequence"/>
</dbReference>
<keyword evidence="2" id="KW-1185">Reference proteome</keyword>
<dbReference type="OrthoDB" id="836639at2"/>
<proteinExistence type="predicted"/>
<dbReference type="RefSeq" id="WP_106133430.1">
    <property type="nucleotide sequence ID" value="NZ_PVTR01000005.1"/>
</dbReference>
<evidence type="ECO:0000313" key="2">
    <source>
        <dbReference type="Proteomes" id="UP000238157"/>
    </source>
</evidence>
<sequence>MKHIFIILNFICFSSLSQNLEGVYSGSLVGDQDLILIEKDQGNYLVTLQTGKNTSLLMLGLQKVDGLTFAVPLQDGDELEVFTTKEGDVLFLEFELENERFNLSFDSVSKSHGSKVISSLGNQKDERLIGTWIEKQAFSLDGTIDKEMDNSTKNYKITYSSDGRIIPDSRIFRDVANKHGHRFDFSDLPTFFWSTDNNCVLITQIPSVNQTFQSTYKIQGDSLIVEEEKIRKVFVKEKK</sequence>
<protein>
    <submittedName>
        <fullName evidence="1">Uncharacterized protein</fullName>
    </submittedName>
</protein>
<accession>A0A2T0WMJ9</accession>
<organism evidence="1 2">
    <name type="scientific">Mongoliibacter ruber</name>
    <dbReference type="NCBI Taxonomy" id="1750599"/>
    <lineage>
        <taxon>Bacteria</taxon>
        <taxon>Pseudomonadati</taxon>
        <taxon>Bacteroidota</taxon>
        <taxon>Cytophagia</taxon>
        <taxon>Cytophagales</taxon>
        <taxon>Cyclobacteriaceae</taxon>
        <taxon>Mongoliibacter</taxon>
    </lineage>
</organism>
<evidence type="ECO:0000313" key="1">
    <source>
        <dbReference type="EMBL" id="PRY87933.1"/>
    </source>
</evidence>
<reference evidence="1 2" key="1">
    <citation type="submission" date="2018-03" db="EMBL/GenBank/DDBJ databases">
        <title>Genomic Encyclopedia of Archaeal and Bacterial Type Strains, Phase II (KMG-II): from individual species to whole genera.</title>
        <authorList>
            <person name="Goeker M."/>
        </authorList>
    </citation>
    <scope>NUCLEOTIDE SEQUENCE [LARGE SCALE GENOMIC DNA]</scope>
    <source>
        <strain evidence="1 2">DSM 27929</strain>
    </source>
</reference>
<name>A0A2T0WMJ9_9BACT</name>
<comment type="caution">
    <text evidence="1">The sequence shown here is derived from an EMBL/GenBank/DDBJ whole genome shotgun (WGS) entry which is preliminary data.</text>
</comment>
<dbReference type="EMBL" id="PVTR01000005">
    <property type="protein sequence ID" value="PRY87933.1"/>
    <property type="molecule type" value="Genomic_DNA"/>
</dbReference>
<dbReference type="AlphaFoldDB" id="A0A2T0WMJ9"/>
<gene>
    <name evidence="1" type="ORF">CLW00_10553</name>
</gene>